<evidence type="ECO:0000256" key="1">
    <source>
        <dbReference type="SAM" id="MobiDB-lite"/>
    </source>
</evidence>
<feature type="compositionally biased region" description="Basic and acidic residues" evidence="1">
    <location>
        <begin position="143"/>
        <end position="156"/>
    </location>
</feature>
<comment type="caution">
    <text evidence="2">The sequence shown here is derived from an EMBL/GenBank/DDBJ whole genome shotgun (WGS) entry which is preliminary data.</text>
</comment>
<dbReference type="EMBL" id="AJWJ01000184">
    <property type="protein sequence ID" value="KAF2073758.1"/>
    <property type="molecule type" value="Genomic_DNA"/>
</dbReference>
<name>A0A8J4PSK5_9MYCE</name>
<gene>
    <name evidence="2" type="ORF">CYY_004927</name>
</gene>
<evidence type="ECO:0000313" key="2">
    <source>
        <dbReference type="EMBL" id="KAF2073758.1"/>
    </source>
</evidence>
<feature type="region of interest" description="Disordered" evidence="1">
    <location>
        <begin position="139"/>
        <end position="196"/>
    </location>
</feature>
<feature type="compositionally biased region" description="Acidic residues" evidence="1">
    <location>
        <begin position="185"/>
        <end position="196"/>
    </location>
</feature>
<dbReference type="AlphaFoldDB" id="A0A8J4PSK5"/>
<protein>
    <submittedName>
        <fullName evidence="2">Uncharacterized protein</fullName>
    </submittedName>
</protein>
<proteinExistence type="predicted"/>
<reference evidence="2" key="1">
    <citation type="submission" date="2020-01" db="EMBL/GenBank/DDBJ databases">
        <title>Development of genomics and gene disruption for Polysphondylium violaceum indicates a role for the polyketide synthase stlB in stalk morphogenesis.</title>
        <authorList>
            <person name="Narita B."/>
            <person name="Kawabe Y."/>
            <person name="Kin K."/>
            <person name="Saito T."/>
            <person name="Gibbs R."/>
            <person name="Kuspa A."/>
            <person name="Muzny D."/>
            <person name="Queller D."/>
            <person name="Richards S."/>
            <person name="Strassman J."/>
            <person name="Sucgang R."/>
            <person name="Worley K."/>
            <person name="Schaap P."/>
        </authorList>
    </citation>
    <scope>NUCLEOTIDE SEQUENCE</scope>
    <source>
        <strain evidence="2">QSvi11</strain>
    </source>
</reference>
<evidence type="ECO:0000313" key="3">
    <source>
        <dbReference type="Proteomes" id="UP000695562"/>
    </source>
</evidence>
<dbReference type="Proteomes" id="UP000695562">
    <property type="component" value="Unassembled WGS sequence"/>
</dbReference>
<accession>A0A8J4PSK5</accession>
<feature type="region of interest" description="Disordered" evidence="1">
    <location>
        <begin position="223"/>
        <end position="244"/>
    </location>
</feature>
<keyword evidence="3" id="KW-1185">Reference proteome</keyword>
<sequence>MYHISYSKKLFTNVRCGTNVITTSVTHSFRHYSSSSSNDGNLFDSIPSHSNSSNNNNNDRHTKRFNRDQRKQKIGNAEEDENEYHQRQTGYFTGTRYLKNKPKELLDDDNYIHKNKRKDQYSTNRSDRLKNEFVFDDDDQVDNNEKRSSIRDRLDQIKTNQKPNHHQMKRNEKQSSSSNQSNEFVFDDEKEDNNQFDDNEISKQSREMFNGLDPQSRQLAIKAERNIEKRKKPSASDTPITEEERKQLLERKKRKRLIAKLSSGINQYLCFRDFFNDEDKADILVWFLDRDINIPAPHGILETGNMVDAVVNILVKLQRLDEAITLFKSNQLASTSSLLGIFEGLTRTGRKEDLLEILNENGERFNDRLFSNHLETIYKYANRHGFMFMKDVTKILTEKYETKLKLVQQFYIKNCVDRYTRVSDAMLAIEELSKQEGAKLGFAYNYLLLTILEKDDLNLHFEIMENIVNQKAQLNAVSCQLLLEYFVLVNRNTYAHHENYQAIIDNILKIIKSTALQTQAYLLFYNQIAYPEIYDLIEPVLLTLDQNPYITDIVAKSYLHLNLYDKAMEWYTKRIIFFGVMPSFELVDQLQDYHREDIDQSLYNYWTNIKDTYQLAPFVEQQNIDFTKDLNLSTSKHLDEFFKAKPNGQKHIPTASIRSIIQQDVESQEKEMLQREKMLLSHIQERRPDHAMNFINYRFFHFKHHLSAKYLIQMSQCIAHNLHLSTFEIYAQLMKNCSQEQRILLFNPTTFSHFFTVFRVGEQLLDLLKDFPAFLFPEYQKAVDRMVAYLFSLKRTTQGVALLNKYDDLVKIDSKAIALYISALATHYNQTFFPNTNYKYNSTQPINESMVKLMTSDPVNHMLFTNVFKMINAIDKSDFDGALKIFNGLGNNSTEFASGFLPLIHRSLNKTTLPDIKSYNSIAQNNVKHYSHFVTNLLQILASDQDYEGVTTLLQRSVKNVPELSIQSSLVVLVMKSLMVKNDVSDVYKLFNQFNIQGTSESKQEIQDILKQNRALLSNQK</sequence>
<organism evidence="2 3">
    <name type="scientific">Polysphondylium violaceum</name>
    <dbReference type="NCBI Taxonomy" id="133409"/>
    <lineage>
        <taxon>Eukaryota</taxon>
        <taxon>Amoebozoa</taxon>
        <taxon>Evosea</taxon>
        <taxon>Eumycetozoa</taxon>
        <taxon>Dictyostelia</taxon>
        <taxon>Dictyosteliales</taxon>
        <taxon>Dictyosteliaceae</taxon>
        <taxon>Polysphondylium</taxon>
    </lineage>
</organism>
<feature type="region of interest" description="Disordered" evidence="1">
    <location>
        <begin position="30"/>
        <end position="96"/>
    </location>
</feature>